<dbReference type="InterPro" id="IPR040999">
    <property type="entry name" value="Mak_N_cap"/>
</dbReference>
<proteinExistence type="inferred from homology"/>
<keyword evidence="8" id="KW-0547">Nucleotide-binding</keyword>
<dbReference type="Pfam" id="PF18085">
    <property type="entry name" value="Mak_N_cap"/>
    <property type="match status" value="1"/>
</dbReference>
<evidence type="ECO:0000256" key="8">
    <source>
        <dbReference type="ARBA" id="ARBA00022741"/>
    </source>
</evidence>
<dbReference type="InterPro" id="IPR002575">
    <property type="entry name" value="Aminoglycoside_PTrfase"/>
</dbReference>
<evidence type="ECO:0000256" key="9">
    <source>
        <dbReference type="ARBA" id="ARBA00022777"/>
    </source>
</evidence>
<evidence type="ECO:0000256" key="5">
    <source>
        <dbReference type="ARBA" id="ARBA00013882"/>
    </source>
</evidence>
<feature type="domain" description="Maltokinase N-terminal cap" evidence="16">
    <location>
        <begin position="11"/>
        <end position="102"/>
    </location>
</feature>
<comment type="similarity">
    <text evidence="2">Belongs to the aminoglycoside phosphotransferase family.</text>
</comment>
<comment type="pathway">
    <text evidence="1">Glycan biosynthesis; glycogen biosynthesis.</text>
</comment>
<dbReference type="Pfam" id="PF01636">
    <property type="entry name" value="APH"/>
    <property type="match status" value="1"/>
</dbReference>
<evidence type="ECO:0000256" key="14">
    <source>
        <dbReference type="ARBA" id="ARBA00049067"/>
    </source>
</evidence>
<keyword evidence="9" id="KW-0418">Kinase</keyword>
<dbReference type="Gene3D" id="3.90.1200.10">
    <property type="match status" value="1"/>
</dbReference>
<name>A0ABR8NM23_9MICO</name>
<evidence type="ECO:0000256" key="11">
    <source>
        <dbReference type="ARBA" id="ARBA00023056"/>
    </source>
</evidence>
<evidence type="ECO:0000256" key="1">
    <source>
        <dbReference type="ARBA" id="ARBA00004964"/>
    </source>
</evidence>
<comment type="caution">
    <text evidence="17">The sequence shown here is derived from an EMBL/GenBank/DDBJ whole genome shotgun (WGS) entry which is preliminary data.</text>
</comment>
<keyword evidence="6" id="KW-0321">Glycogen metabolism</keyword>
<comment type="catalytic activity">
    <reaction evidence="14">
        <text>D-maltose + ATP = alpha-maltose 1-phosphate + ADP + H(+)</text>
        <dbReference type="Rhea" id="RHEA:31915"/>
        <dbReference type="ChEBI" id="CHEBI:15378"/>
        <dbReference type="ChEBI" id="CHEBI:17306"/>
        <dbReference type="ChEBI" id="CHEBI:30616"/>
        <dbReference type="ChEBI" id="CHEBI:63576"/>
        <dbReference type="ChEBI" id="CHEBI:456216"/>
        <dbReference type="EC" id="2.7.1.175"/>
    </reaction>
</comment>
<keyword evidence="18" id="KW-1185">Reference proteome</keyword>
<evidence type="ECO:0000256" key="13">
    <source>
        <dbReference type="ARBA" id="ARBA00031251"/>
    </source>
</evidence>
<keyword evidence="10" id="KW-0067">ATP-binding</keyword>
<comment type="subunit">
    <text evidence="3">Monomer.</text>
</comment>
<evidence type="ECO:0000256" key="10">
    <source>
        <dbReference type="ARBA" id="ARBA00022840"/>
    </source>
</evidence>
<evidence type="ECO:0000256" key="6">
    <source>
        <dbReference type="ARBA" id="ARBA00022600"/>
    </source>
</evidence>
<evidence type="ECO:0000256" key="7">
    <source>
        <dbReference type="ARBA" id="ARBA00022679"/>
    </source>
</evidence>
<dbReference type="SUPFAM" id="SSF56112">
    <property type="entry name" value="Protein kinase-like (PK-like)"/>
    <property type="match status" value="1"/>
</dbReference>
<evidence type="ECO:0000259" key="15">
    <source>
        <dbReference type="Pfam" id="PF01636"/>
    </source>
</evidence>
<organism evidence="17 18">
    <name type="scientific">Microbacterium helvum</name>
    <dbReference type="NCBI Taxonomy" id="2773713"/>
    <lineage>
        <taxon>Bacteria</taxon>
        <taxon>Bacillati</taxon>
        <taxon>Actinomycetota</taxon>
        <taxon>Actinomycetes</taxon>
        <taxon>Micrococcales</taxon>
        <taxon>Microbacteriaceae</taxon>
        <taxon>Microbacterium</taxon>
    </lineage>
</organism>
<evidence type="ECO:0000256" key="4">
    <source>
        <dbReference type="ARBA" id="ARBA00011962"/>
    </source>
</evidence>
<keyword evidence="11" id="KW-0320">Glycogen biosynthesis</keyword>
<dbReference type="InterPro" id="IPR011009">
    <property type="entry name" value="Kinase-like_dom_sf"/>
</dbReference>
<accession>A0ABR8NM23</accession>
<evidence type="ECO:0000313" key="18">
    <source>
        <dbReference type="Proteomes" id="UP000598426"/>
    </source>
</evidence>
<protein>
    <recommendedName>
        <fullName evidence="5">Maltokinase</fullName>
        <ecNumber evidence="4">2.7.1.175</ecNumber>
    </recommendedName>
    <alternativeName>
        <fullName evidence="13">Maltose-1-phosphate synthase</fullName>
    </alternativeName>
</protein>
<sequence length="464" mass="49916">MDSTLACLAAWMPRQRWYAAKGRPPSLRLVSWWDLDAPDSPPVSGDSGARVRTFLIADEGSLPAVLYQIPVVERATETVEADPEHVIGSPEPGSTFIDGPFDDAYAQALLRLVEHGGVARGPQTTATGRPASAADPAGSMRVARVVSGEQSNTSLIYEGDGVPVICKVYRQLHAGLNPDIELQEALAGTGSTRVPTPIGWIEGAWPDLTTAHGAVRGSLAYAQEFLPDVEDAWRVALRAAARGDDFREAAHALGAATADVHRGLAQCFPTHAATAADRDATAAAWARRLAIAIAEVPELAARREAVEAVYRRALDVPWPPLQRIHGDYHLGQVLQAPGRGWVLVDFEGEPLRPMTERVHPDLALRDVAGMLRSFDYVAGSLRLDDPDRSPGAVREWAADARAAFVGGYAETSGIDLDPRHPLLAALELDKAVYEAIYEARNRPTWVAIPLGAVARLVERPTPVP</sequence>
<keyword evidence="7" id="KW-0808">Transferase</keyword>
<evidence type="ECO:0000256" key="12">
    <source>
        <dbReference type="ARBA" id="ARBA00023277"/>
    </source>
</evidence>
<evidence type="ECO:0000259" key="16">
    <source>
        <dbReference type="Pfam" id="PF18085"/>
    </source>
</evidence>
<evidence type="ECO:0000256" key="3">
    <source>
        <dbReference type="ARBA" id="ARBA00011245"/>
    </source>
</evidence>
<keyword evidence="12" id="KW-0119">Carbohydrate metabolism</keyword>
<feature type="domain" description="Aminoglycoside phosphotransferase" evidence="15">
    <location>
        <begin position="144"/>
        <end position="374"/>
    </location>
</feature>
<reference evidence="17 18" key="1">
    <citation type="submission" date="2020-09" db="EMBL/GenBank/DDBJ databases">
        <title>Isolation and identification of active actinomycetes.</title>
        <authorList>
            <person name="Li X."/>
        </authorList>
    </citation>
    <scope>NUCLEOTIDE SEQUENCE [LARGE SCALE GENOMIC DNA]</scope>
    <source>
        <strain evidence="17 18">NEAU-LLC</strain>
    </source>
</reference>
<dbReference type="EC" id="2.7.1.175" evidence="4"/>
<evidence type="ECO:0000256" key="2">
    <source>
        <dbReference type="ARBA" id="ARBA00006219"/>
    </source>
</evidence>
<gene>
    <name evidence="17" type="ORF">IF188_08400</name>
</gene>
<dbReference type="EMBL" id="JACXZS010000004">
    <property type="protein sequence ID" value="MBD3941712.1"/>
    <property type="molecule type" value="Genomic_DNA"/>
</dbReference>
<evidence type="ECO:0000313" key="17">
    <source>
        <dbReference type="EMBL" id="MBD3941712.1"/>
    </source>
</evidence>
<dbReference type="Proteomes" id="UP000598426">
    <property type="component" value="Unassembled WGS sequence"/>
</dbReference>
<dbReference type="RefSeq" id="WP_191171324.1">
    <property type="nucleotide sequence ID" value="NZ_JACXZS010000004.1"/>
</dbReference>